<gene>
    <name evidence="1" type="ORF">CDAR_201221</name>
</gene>
<keyword evidence="2" id="KW-1185">Reference proteome</keyword>
<sequence>MASDSKLIKWFGRVIKYMDQFSIEQDQNFFVPDNSEKITEEPPYLVNRFLDSVAQHQQISYPATSPDKTLVRNCITPEISTIRSESGESCEIRNRTASSIYS</sequence>
<accession>A0AAV4P2Q1</accession>
<dbReference type="Proteomes" id="UP001054837">
    <property type="component" value="Unassembled WGS sequence"/>
</dbReference>
<evidence type="ECO:0000313" key="1">
    <source>
        <dbReference type="EMBL" id="GIX91507.1"/>
    </source>
</evidence>
<dbReference type="AlphaFoldDB" id="A0AAV4P2Q1"/>
<dbReference type="EMBL" id="BPLQ01002330">
    <property type="protein sequence ID" value="GIX91507.1"/>
    <property type="molecule type" value="Genomic_DNA"/>
</dbReference>
<reference evidence="1 2" key="1">
    <citation type="submission" date="2021-06" db="EMBL/GenBank/DDBJ databases">
        <title>Caerostris darwini draft genome.</title>
        <authorList>
            <person name="Kono N."/>
            <person name="Arakawa K."/>
        </authorList>
    </citation>
    <scope>NUCLEOTIDE SEQUENCE [LARGE SCALE GENOMIC DNA]</scope>
</reference>
<comment type="caution">
    <text evidence="1">The sequence shown here is derived from an EMBL/GenBank/DDBJ whole genome shotgun (WGS) entry which is preliminary data.</text>
</comment>
<organism evidence="1 2">
    <name type="scientific">Caerostris darwini</name>
    <dbReference type="NCBI Taxonomy" id="1538125"/>
    <lineage>
        <taxon>Eukaryota</taxon>
        <taxon>Metazoa</taxon>
        <taxon>Ecdysozoa</taxon>
        <taxon>Arthropoda</taxon>
        <taxon>Chelicerata</taxon>
        <taxon>Arachnida</taxon>
        <taxon>Araneae</taxon>
        <taxon>Araneomorphae</taxon>
        <taxon>Entelegynae</taxon>
        <taxon>Araneoidea</taxon>
        <taxon>Araneidae</taxon>
        <taxon>Caerostris</taxon>
    </lineage>
</organism>
<evidence type="ECO:0000313" key="2">
    <source>
        <dbReference type="Proteomes" id="UP001054837"/>
    </source>
</evidence>
<name>A0AAV4P2Q1_9ARAC</name>
<proteinExistence type="predicted"/>
<protein>
    <submittedName>
        <fullName evidence="1">Uncharacterized protein</fullName>
    </submittedName>
</protein>